<evidence type="ECO:0000313" key="13">
    <source>
        <dbReference type="Proteomes" id="UP000800041"/>
    </source>
</evidence>
<keyword evidence="4" id="KW-0540">Nuclease</keyword>
<dbReference type="AlphaFoldDB" id="A0A6G1GPE1"/>
<dbReference type="GO" id="GO:0004518">
    <property type="term" value="F:nuclease activity"/>
    <property type="evidence" value="ECO:0007669"/>
    <property type="project" value="UniProtKB-KW"/>
</dbReference>
<comment type="subcellular location">
    <subcellularLocation>
        <location evidence="3">Nucleus</location>
        <location evidence="3">PML body</location>
    </subcellularLocation>
</comment>
<keyword evidence="6" id="KW-0227">DNA damage</keyword>
<dbReference type="EMBL" id="ML977181">
    <property type="protein sequence ID" value="KAF1982791.1"/>
    <property type="molecule type" value="Genomic_DNA"/>
</dbReference>
<evidence type="ECO:0000256" key="3">
    <source>
        <dbReference type="ARBA" id="ARBA00004322"/>
    </source>
</evidence>
<evidence type="ECO:0000259" key="11">
    <source>
        <dbReference type="Pfam" id="PF03372"/>
    </source>
</evidence>
<keyword evidence="9" id="KW-0234">DNA repair</keyword>
<dbReference type="Gene3D" id="3.60.10.10">
    <property type="entry name" value="Endonuclease/exonuclease/phosphatase"/>
    <property type="match status" value="1"/>
</dbReference>
<dbReference type="GO" id="GO:0046872">
    <property type="term" value="F:metal ion binding"/>
    <property type="evidence" value="ECO:0007669"/>
    <property type="project" value="UniProtKB-KW"/>
</dbReference>
<dbReference type="GO" id="GO:0003697">
    <property type="term" value="F:single-stranded DNA binding"/>
    <property type="evidence" value="ECO:0007669"/>
    <property type="project" value="TreeGrafter"/>
</dbReference>
<dbReference type="GO" id="GO:0005737">
    <property type="term" value="C:cytoplasm"/>
    <property type="evidence" value="ECO:0007669"/>
    <property type="project" value="TreeGrafter"/>
</dbReference>
<feature type="domain" description="Endonuclease/exonuclease/phosphatase" evidence="11">
    <location>
        <begin position="67"/>
        <end position="330"/>
    </location>
</feature>
<dbReference type="Pfam" id="PF03372">
    <property type="entry name" value="Exo_endo_phos"/>
    <property type="match status" value="1"/>
</dbReference>
<evidence type="ECO:0000256" key="5">
    <source>
        <dbReference type="ARBA" id="ARBA00022723"/>
    </source>
</evidence>
<evidence type="ECO:0000256" key="1">
    <source>
        <dbReference type="ARBA" id="ARBA00001936"/>
    </source>
</evidence>
<evidence type="ECO:0000313" key="12">
    <source>
        <dbReference type="EMBL" id="KAF1982791.1"/>
    </source>
</evidence>
<evidence type="ECO:0000256" key="2">
    <source>
        <dbReference type="ARBA" id="ARBA00001946"/>
    </source>
</evidence>
<evidence type="ECO:0000256" key="9">
    <source>
        <dbReference type="ARBA" id="ARBA00023204"/>
    </source>
</evidence>
<keyword evidence="8" id="KW-0460">Magnesium</keyword>
<keyword evidence="7" id="KW-0378">Hydrolase</keyword>
<evidence type="ECO:0000256" key="10">
    <source>
        <dbReference type="ARBA" id="ARBA00023242"/>
    </source>
</evidence>
<dbReference type="GO" id="GO:0070260">
    <property type="term" value="F:5'-tyrosyl-DNA phosphodiesterase activity"/>
    <property type="evidence" value="ECO:0007669"/>
    <property type="project" value="TreeGrafter"/>
</dbReference>
<dbReference type="CDD" id="cd09080">
    <property type="entry name" value="TDP2"/>
    <property type="match status" value="1"/>
</dbReference>
<keyword evidence="5" id="KW-0479">Metal-binding</keyword>
<comment type="cofactor">
    <cofactor evidence="2">
        <name>Mg(2+)</name>
        <dbReference type="ChEBI" id="CHEBI:18420"/>
    </cofactor>
</comment>
<protein>
    <recommendedName>
        <fullName evidence="11">Endonuclease/exonuclease/phosphatase domain-containing protein</fullName>
    </recommendedName>
</protein>
<dbReference type="PANTHER" id="PTHR15822">
    <property type="entry name" value="TRAF AND TNF RECEPTOR-ASSOCIATED PROTEIN"/>
    <property type="match status" value="1"/>
</dbReference>
<proteinExistence type="predicted"/>
<dbReference type="InterPro" id="IPR005135">
    <property type="entry name" value="Endo/exonuclease/phosphatase"/>
</dbReference>
<reference evidence="12" key="1">
    <citation type="journal article" date="2020" name="Stud. Mycol.">
        <title>101 Dothideomycetes genomes: a test case for predicting lifestyles and emergence of pathogens.</title>
        <authorList>
            <person name="Haridas S."/>
            <person name="Albert R."/>
            <person name="Binder M."/>
            <person name="Bloem J."/>
            <person name="Labutti K."/>
            <person name="Salamov A."/>
            <person name="Andreopoulos B."/>
            <person name="Baker S."/>
            <person name="Barry K."/>
            <person name="Bills G."/>
            <person name="Bluhm B."/>
            <person name="Cannon C."/>
            <person name="Castanera R."/>
            <person name="Culley D."/>
            <person name="Daum C."/>
            <person name="Ezra D."/>
            <person name="Gonzalez J."/>
            <person name="Henrissat B."/>
            <person name="Kuo A."/>
            <person name="Liang C."/>
            <person name="Lipzen A."/>
            <person name="Lutzoni F."/>
            <person name="Magnuson J."/>
            <person name="Mondo S."/>
            <person name="Nolan M."/>
            <person name="Ohm R."/>
            <person name="Pangilinan J."/>
            <person name="Park H.-J."/>
            <person name="Ramirez L."/>
            <person name="Alfaro M."/>
            <person name="Sun H."/>
            <person name="Tritt A."/>
            <person name="Yoshinaga Y."/>
            <person name="Zwiers L.-H."/>
            <person name="Turgeon B."/>
            <person name="Goodwin S."/>
            <person name="Spatafora J."/>
            <person name="Crous P."/>
            <person name="Grigoriev I."/>
        </authorList>
    </citation>
    <scope>NUCLEOTIDE SEQUENCE</scope>
    <source>
        <strain evidence="12">CBS 113979</strain>
    </source>
</reference>
<dbReference type="InterPro" id="IPR051547">
    <property type="entry name" value="TDP2-like"/>
</dbReference>
<dbReference type="PANTHER" id="PTHR15822:SF4">
    <property type="entry name" value="TYROSYL-DNA PHOSPHODIESTERASE 2"/>
    <property type="match status" value="1"/>
</dbReference>
<dbReference type="Proteomes" id="UP000800041">
    <property type="component" value="Unassembled WGS sequence"/>
</dbReference>
<keyword evidence="13" id="KW-1185">Reference proteome</keyword>
<organism evidence="12 13">
    <name type="scientific">Aulographum hederae CBS 113979</name>
    <dbReference type="NCBI Taxonomy" id="1176131"/>
    <lineage>
        <taxon>Eukaryota</taxon>
        <taxon>Fungi</taxon>
        <taxon>Dikarya</taxon>
        <taxon>Ascomycota</taxon>
        <taxon>Pezizomycotina</taxon>
        <taxon>Dothideomycetes</taxon>
        <taxon>Pleosporomycetidae</taxon>
        <taxon>Aulographales</taxon>
        <taxon>Aulographaceae</taxon>
    </lineage>
</organism>
<evidence type="ECO:0000256" key="6">
    <source>
        <dbReference type="ARBA" id="ARBA00022763"/>
    </source>
</evidence>
<name>A0A6G1GPE1_9PEZI</name>
<dbReference type="GO" id="GO:0006302">
    <property type="term" value="P:double-strand break repair"/>
    <property type="evidence" value="ECO:0007669"/>
    <property type="project" value="TreeGrafter"/>
</dbReference>
<dbReference type="SUPFAM" id="SSF56219">
    <property type="entry name" value="DNase I-like"/>
    <property type="match status" value="1"/>
</dbReference>
<sequence>MNEVEKLSLLKEQFSNPIATPQSLPAEFFHPRNQLFHVFSNSEWNAATPTSDGPALLETNFAAVALISWNIDFLKPCGGPRMTSALSYLSQTVLPSIPTSQVKIVMLQEMDFADLDIIKSTPWIQESFFVTDIEGMNWKGSPYGTTTLVDVRVKDRVRSIFRVPFRSRFGRDGLFVDLDLGSTSEPKITRLCNVHLESLVADPPVRPSQLESAAKYMRDPSVSAAALAGDCNAIQPFDETLHSDNGLKDVFLELGGNEHDKAGFTWGYQSPKSQREQFEKSRMDKVMICGDLKPVELERIGLGVCVEDEDFRREMEELQVMGEEAWVTDHAGLKAILEL</sequence>
<comment type="cofactor">
    <cofactor evidence="1">
        <name>Mn(2+)</name>
        <dbReference type="ChEBI" id="CHEBI:29035"/>
    </cofactor>
</comment>
<accession>A0A6G1GPE1</accession>
<keyword evidence="10" id="KW-0539">Nucleus</keyword>
<evidence type="ECO:0000256" key="4">
    <source>
        <dbReference type="ARBA" id="ARBA00022722"/>
    </source>
</evidence>
<evidence type="ECO:0000256" key="8">
    <source>
        <dbReference type="ARBA" id="ARBA00022842"/>
    </source>
</evidence>
<dbReference type="OrthoDB" id="9975959at2759"/>
<gene>
    <name evidence="12" type="ORF">K402DRAFT_397316</name>
</gene>
<evidence type="ECO:0000256" key="7">
    <source>
        <dbReference type="ARBA" id="ARBA00022801"/>
    </source>
</evidence>
<dbReference type="InterPro" id="IPR036691">
    <property type="entry name" value="Endo/exonu/phosph_ase_sf"/>
</dbReference>